<dbReference type="CDD" id="cd16618">
    <property type="entry name" value="mRING-HC-C4C4_CNOT4"/>
    <property type="match status" value="1"/>
</dbReference>
<feature type="domain" description="RING-type" evidence="3">
    <location>
        <begin position="262"/>
        <end position="305"/>
    </location>
</feature>
<sequence>MGSDSIANVSVKDFGKKKRTNRLAKLKQCKLDARREQWLSQAKNKGSKGDLNGEGGSPPSLLLSLTDEGNHMPLENPETGSRGEENEGLSIHDSDLESLVNCSGSTDSRKDRPGSSSGSSSTGSSSSSSGCCSGNFSEEEGDGCLDDWEAVADALTADEKQHHQNFEPPSEQEIRVEPDAPVTCSELPKKTGGVDIPKPECRNMIPPAASNNRAWRSDDAFRPQSLPNLPRQCFTMNTEQRHLVRGSEAWLLNSTMSQPSSCPICYEDLDLTDSSFLPCICGFRLCLFCHNRIFEVGDGRCPGCRRPYDPIDGNSMVNGAQSVVCEGVQAFRLPRCCSMSRRSTGKVSY</sequence>
<keyword evidence="1" id="KW-0863">Zinc-finger</keyword>
<dbReference type="InParanoid" id="A0A2G5F2X1"/>
<dbReference type="InterPro" id="IPR013083">
    <property type="entry name" value="Znf_RING/FYVE/PHD"/>
</dbReference>
<evidence type="ECO:0000256" key="2">
    <source>
        <dbReference type="SAM" id="MobiDB-lite"/>
    </source>
</evidence>
<dbReference type="Gene3D" id="3.30.40.10">
    <property type="entry name" value="Zinc/RING finger domain, C3HC4 (zinc finger)"/>
    <property type="match status" value="1"/>
</dbReference>
<feature type="compositionally biased region" description="Low complexity" evidence="2">
    <location>
        <begin position="114"/>
        <end position="134"/>
    </location>
</feature>
<dbReference type="PANTHER" id="PTHR12603">
    <property type="entry name" value="CCR4-NOT TRANSCRIPTION COMPLEX RELATED"/>
    <property type="match status" value="1"/>
</dbReference>
<reference evidence="4 5" key="1">
    <citation type="submission" date="2017-09" db="EMBL/GenBank/DDBJ databases">
        <title>WGS assembly of Aquilegia coerulea Goldsmith.</title>
        <authorList>
            <person name="Hodges S."/>
            <person name="Kramer E."/>
            <person name="Nordborg M."/>
            <person name="Tomkins J."/>
            <person name="Borevitz J."/>
            <person name="Derieg N."/>
            <person name="Yan J."/>
            <person name="Mihaltcheva S."/>
            <person name="Hayes R.D."/>
            <person name="Rokhsar D."/>
        </authorList>
    </citation>
    <scope>NUCLEOTIDE SEQUENCE [LARGE SCALE GENOMIC DNA]</scope>
    <source>
        <strain evidence="5">cv. Goldsmith</strain>
    </source>
</reference>
<feature type="compositionally biased region" description="Basic and acidic residues" evidence="2">
    <location>
        <begin position="81"/>
        <end position="95"/>
    </location>
</feature>
<dbReference type="AlphaFoldDB" id="A0A2G5F2X1"/>
<gene>
    <name evidence="4" type="ORF">AQUCO_00200360v1</name>
</gene>
<dbReference type="Proteomes" id="UP000230069">
    <property type="component" value="Unassembled WGS sequence"/>
</dbReference>
<dbReference type="EMBL" id="KZ305019">
    <property type="protein sequence ID" value="PIA62309.1"/>
    <property type="molecule type" value="Genomic_DNA"/>
</dbReference>
<evidence type="ECO:0000313" key="4">
    <source>
        <dbReference type="EMBL" id="PIA62309.1"/>
    </source>
</evidence>
<dbReference type="GO" id="GO:0004842">
    <property type="term" value="F:ubiquitin-protein transferase activity"/>
    <property type="evidence" value="ECO:0007669"/>
    <property type="project" value="InterPro"/>
</dbReference>
<dbReference type="Pfam" id="PF14570">
    <property type="entry name" value="zf-RING_4"/>
    <property type="match status" value="1"/>
</dbReference>
<accession>A0A2G5F2X1</accession>
<organism evidence="4 5">
    <name type="scientific">Aquilegia coerulea</name>
    <name type="common">Rocky mountain columbine</name>
    <dbReference type="NCBI Taxonomy" id="218851"/>
    <lineage>
        <taxon>Eukaryota</taxon>
        <taxon>Viridiplantae</taxon>
        <taxon>Streptophyta</taxon>
        <taxon>Embryophyta</taxon>
        <taxon>Tracheophyta</taxon>
        <taxon>Spermatophyta</taxon>
        <taxon>Magnoliopsida</taxon>
        <taxon>Ranunculales</taxon>
        <taxon>Ranunculaceae</taxon>
        <taxon>Thalictroideae</taxon>
        <taxon>Aquilegia</taxon>
    </lineage>
</organism>
<protein>
    <recommendedName>
        <fullName evidence="3">RING-type domain-containing protein</fullName>
    </recommendedName>
</protein>
<feature type="region of interest" description="Disordered" evidence="2">
    <location>
        <begin position="37"/>
        <end position="136"/>
    </location>
</feature>
<dbReference type="PROSITE" id="PS50089">
    <property type="entry name" value="ZF_RING_2"/>
    <property type="match status" value="1"/>
</dbReference>
<evidence type="ECO:0000313" key="5">
    <source>
        <dbReference type="Proteomes" id="UP000230069"/>
    </source>
</evidence>
<dbReference type="SUPFAM" id="SSF57850">
    <property type="entry name" value="RING/U-box"/>
    <property type="match status" value="1"/>
</dbReference>
<name>A0A2G5F2X1_AQUCA</name>
<dbReference type="InterPro" id="IPR001841">
    <property type="entry name" value="Znf_RING"/>
</dbReference>
<dbReference type="GO" id="GO:0008270">
    <property type="term" value="F:zinc ion binding"/>
    <property type="evidence" value="ECO:0007669"/>
    <property type="project" value="UniProtKB-KW"/>
</dbReference>
<dbReference type="STRING" id="218851.A0A2G5F2X1"/>
<dbReference type="FunCoup" id="A0A2G5F2X1">
    <property type="interactions" value="2298"/>
</dbReference>
<dbReference type="GO" id="GO:0030014">
    <property type="term" value="C:CCR4-NOT complex"/>
    <property type="evidence" value="ECO:0007669"/>
    <property type="project" value="InterPro"/>
</dbReference>
<keyword evidence="1" id="KW-0479">Metal-binding</keyword>
<dbReference type="OrthoDB" id="1923159at2759"/>
<keyword evidence="5" id="KW-1185">Reference proteome</keyword>
<proteinExistence type="predicted"/>
<dbReference type="InterPro" id="IPR039780">
    <property type="entry name" value="Mot2"/>
</dbReference>
<keyword evidence="1" id="KW-0862">Zinc</keyword>
<dbReference type="GO" id="GO:0016567">
    <property type="term" value="P:protein ubiquitination"/>
    <property type="evidence" value="ECO:0007669"/>
    <property type="project" value="TreeGrafter"/>
</dbReference>
<evidence type="ECO:0000259" key="3">
    <source>
        <dbReference type="PROSITE" id="PS50089"/>
    </source>
</evidence>
<dbReference type="InterPro" id="IPR039515">
    <property type="entry name" value="NOT4_mRING-HC-C4C4"/>
</dbReference>
<dbReference type="PANTHER" id="PTHR12603:SF0">
    <property type="entry name" value="CCR4-NOT TRANSCRIPTION COMPLEX SUBUNIT 4"/>
    <property type="match status" value="1"/>
</dbReference>
<evidence type="ECO:0000256" key="1">
    <source>
        <dbReference type="PROSITE-ProRule" id="PRU00175"/>
    </source>
</evidence>